<name>A0A1B1LS20_VIBPH</name>
<reference evidence="1" key="1">
    <citation type="journal article" date="2016" name="Antimicrob. Agents Chemother.">
        <title>Genetic Characterization of a blaVEB-2-carrying plasmid in Vibrio parahaemolyticus.</title>
        <authorList>
            <person name="Li R."/>
            <person name="Ye L."/>
            <person name="Zheng Z."/>
            <person name="Chan E.W."/>
            <person name="Chen S."/>
        </authorList>
    </citation>
    <scope>NUCLEOTIDE SEQUENCE</scope>
    <source>
        <strain evidence="1">VPS92</strain>
        <plasmid evidence="1">pVPS92-VEB</plasmid>
    </source>
</reference>
<geneLocation type="plasmid" evidence="1">
    <name>pVPS92-VEB</name>
</geneLocation>
<keyword evidence="1" id="KW-0614">Plasmid</keyword>
<sequence>MPFLRILFYGLCLYTAKRWYNHSIRAHWSESAIEGSICATYNITEHLKIDACLKASLPLTRNTNEEKNTKQTTTKNEAKLMNPNHIKTNLTVAALSLALVWGTEFQIQTNVF</sequence>
<accession>A0A1B1LS20</accession>
<evidence type="ECO:0000313" key="1">
    <source>
        <dbReference type="EMBL" id="ANS55844.1"/>
    </source>
</evidence>
<proteinExistence type="predicted"/>
<organism evidence="1">
    <name type="scientific">Vibrio parahaemolyticus</name>
    <dbReference type="NCBI Taxonomy" id="670"/>
    <lineage>
        <taxon>Bacteria</taxon>
        <taxon>Pseudomonadati</taxon>
        <taxon>Pseudomonadota</taxon>
        <taxon>Gammaproteobacteria</taxon>
        <taxon>Vibrionales</taxon>
        <taxon>Vibrionaceae</taxon>
        <taxon>Vibrio</taxon>
    </lineage>
</organism>
<dbReference type="EMBL" id="KU356480">
    <property type="protein sequence ID" value="ANS55844.1"/>
    <property type="molecule type" value="Genomic_DNA"/>
</dbReference>
<protein>
    <submittedName>
        <fullName evidence="1">Uncharacterized protein</fullName>
    </submittedName>
</protein>
<dbReference type="AlphaFoldDB" id="A0A1B1LS20"/>